<accession>A0A1H1YUH1</accession>
<dbReference type="Pfam" id="PF13416">
    <property type="entry name" value="SBP_bac_8"/>
    <property type="match status" value="1"/>
</dbReference>
<gene>
    <name evidence="1" type="ORF">SAMN04489812_4766</name>
</gene>
<proteinExistence type="predicted"/>
<dbReference type="RefSeq" id="WP_157683660.1">
    <property type="nucleotide sequence ID" value="NZ_LT629772.1"/>
</dbReference>
<keyword evidence="2" id="KW-1185">Reference proteome</keyword>
<organism evidence="1 2">
    <name type="scientific">Microlunatus soli</name>
    <dbReference type="NCBI Taxonomy" id="630515"/>
    <lineage>
        <taxon>Bacteria</taxon>
        <taxon>Bacillati</taxon>
        <taxon>Actinomycetota</taxon>
        <taxon>Actinomycetes</taxon>
        <taxon>Propionibacteriales</taxon>
        <taxon>Propionibacteriaceae</taxon>
        <taxon>Microlunatus</taxon>
    </lineage>
</organism>
<reference evidence="1 2" key="1">
    <citation type="submission" date="2016-10" db="EMBL/GenBank/DDBJ databases">
        <authorList>
            <person name="de Groot N.N."/>
        </authorList>
    </citation>
    <scope>NUCLEOTIDE SEQUENCE [LARGE SCALE GENOMIC DNA]</scope>
    <source>
        <strain evidence="1 2">DSM 21800</strain>
    </source>
</reference>
<dbReference type="OrthoDB" id="1650177at2"/>
<evidence type="ECO:0000313" key="2">
    <source>
        <dbReference type="Proteomes" id="UP000199103"/>
    </source>
</evidence>
<dbReference type="PROSITE" id="PS51318">
    <property type="entry name" value="TAT"/>
    <property type="match status" value="1"/>
</dbReference>
<dbReference type="PANTHER" id="PTHR43649:SF11">
    <property type="entry name" value="ABC TRANSPORTER SUBSTRATE-BINDING PROTEIN YESO-RELATED"/>
    <property type="match status" value="1"/>
</dbReference>
<sequence length="431" mass="45920">MTVNRRQFLGGAAVAATATTLGLSACSGGDSGSSDGSASISLGWWGNDVRNKQTNEAIAAYQKTNPKVSIKAQPGEWSSYWDKLSTQTAGKNAPDMIQMDMAYISEYADNGVLLDLKKYGVDTSKFTEGTAAPGILDDKLVGVNAGVNSLTLLANPDVFKKAGVDLPDDMTWTWDDYIEIAAELQAKGPKGTTGTASSFGSDNLLQIWLRQNGADTFSANGLGFTADQLGEYLNLMVKFKTKKAIPNASAINEEVGKSLDQTAFAKGTQGFCLFWSNQLAAINEASGTSMKMLRPPTVAGDAKQRNAWYKASMLWSGYAGSKDPEAVGKLINWWVNDKACADICLDERGVPANGDMVTEVTPKLTASGKTSVKYLDDIKPELGKNPVAPPPGGSEMGDILMRHTNDILFGKDQVPSAAKKIIDELNTALKG</sequence>
<dbReference type="PANTHER" id="PTHR43649">
    <property type="entry name" value="ARABINOSE-BINDING PROTEIN-RELATED"/>
    <property type="match status" value="1"/>
</dbReference>
<dbReference type="InterPro" id="IPR006311">
    <property type="entry name" value="TAT_signal"/>
</dbReference>
<evidence type="ECO:0000313" key="1">
    <source>
        <dbReference type="EMBL" id="SDT24666.1"/>
    </source>
</evidence>
<dbReference type="AlphaFoldDB" id="A0A1H1YUH1"/>
<dbReference type="Gene3D" id="3.40.190.10">
    <property type="entry name" value="Periplasmic binding protein-like II"/>
    <property type="match status" value="2"/>
</dbReference>
<name>A0A1H1YUH1_9ACTN</name>
<dbReference type="InterPro" id="IPR006059">
    <property type="entry name" value="SBP"/>
</dbReference>
<dbReference type="PROSITE" id="PS51257">
    <property type="entry name" value="PROKAR_LIPOPROTEIN"/>
    <property type="match status" value="1"/>
</dbReference>
<dbReference type="Proteomes" id="UP000199103">
    <property type="component" value="Chromosome I"/>
</dbReference>
<protein>
    <submittedName>
        <fullName evidence="1">Carbohydrate ABC transporter substrate-binding protein, CUT1 family</fullName>
    </submittedName>
</protein>
<dbReference type="InterPro" id="IPR050490">
    <property type="entry name" value="Bact_solute-bd_prot1"/>
</dbReference>
<dbReference type="EMBL" id="LT629772">
    <property type="protein sequence ID" value="SDT24666.1"/>
    <property type="molecule type" value="Genomic_DNA"/>
</dbReference>
<dbReference type="STRING" id="630515.SAMN04489812_4766"/>
<dbReference type="SUPFAM" id="SSF53850">
    <property type="entry name" value="Periplasmic binding protein-like II"/>
    <property type="match status" value="1"/>
</dbReference>